<evidence type="ECO:0000256" key="2">
    <source>
        <dbReference type="ARBA" id="ARBA00022692"/>
    </source>
</evidence>
<dbReference type="RefSeq" id="WP_249600238.1">
    <property type="nucleotide sequence ID" value="NZ_JAKHSK010000003.1"/>
</dbReference>
<comment type="subcellular location">
    <subcellularLocation>
        <location evidence="1">Membrane</location>
        <topology evidence="1">Multi-pass membrane protein</topology>
    </subcellularLocation>
</comment>
<keyword evidence="3 5" id="KW-1133">Transmembrane helix</keyword>
<evidence type="ECO:0000256" key="1">
    <source>
        <dbReference type="ARBA" id="ARBA00004141"/>
    </source>
</evidence>
<sequence length="164" mass="18692">MESSAIKQQDQTLATIIHLSVFSKLFIPAGNFIFPVIIWLVSKEKEFVNHHGRNAVNFQLSLLLYYLIIACLLIATTIILGARIPNEFFEYDQYSIKIYPGDEDNFLQFLVIFFTGAIFLLGLIVFELYAVISAAKNASEGKEFKFPLCINFIKEETAENEPIQ</sequence>
<feature type="transmembrane region" description="Helical" evidence="5">
    <location>
        <begin position="63"/>
        <end position="86"/>
    </location>
</feature>
<feature type="transmembrane region" description="Helical" evidence="5">
    <location>
        <begin position="25"/>
        <end position="42"/>
    </location>
</feature>
<dbReference type="InterPro" id="IPR019109">
    <property type="entry name" value="MamF_MmsF"/>
</dbReference>
<dbReference type="AlphaFoldDB" id="A0A9X1ZMC2"/>
<feature type="transmembrane region" description="Helical" evidence="5">
    <location>
        <begin position="106"/>
        <end position="132"/>
    </location>
</feature>
<accession>A0A9X1ZMC2</accession>
<comment type="caution">
    <text evidence="6">The sequence shown here is derived from an EMBL/GenBank/DDBJ whole genome shotgun (WGS) entry which is preliminary data.</text>
</comment>
<gene>
    <name evidence="6" type="ORF">L1967_03005</name>
</gene>
<protein>
    <submittedName>
        <fullName evidence="6">DUF4870 domain-containing protein</fullName>
    </submittedName>
</protein>
<dbReference type="Pfam" id="PF09685">
    <property type="entry name" value="MamF_MmsF"/>
    <property type="match status" value="1"/>
</dbReference>
<keyword evidence="7" id="KW-1185">Reference proteome</keyword>
<name>A0A9X1ZMC2_9FLAO</name>
<keyword evidence="2 5" id="KW-0812">Transmembrane</keyword>
<evidence type="ECO:0000313" key="7">
    <source>
        <dbReference type="Proteomes" id="UP001139521"/>
    </source>
</evidence>
<evidence type="ECO:0000313" key="6">
    <source>
        <dbReference type="EMBL" id="MCL6217252.1"/>
    </source>
</evidence>
<reference evidence="6" key="1">
    <citation type="submission" date="2022-01" db="EMBL/GenBank/DDBJ databases">
        <title>Genome sequencing of Zunongwangia sp. M21534 genome.</title>
        <authorList>
            <person name="Chen Y."/>
            <person name="Dong C."/>
            <person name="Shao Z."/>
        </authorList>
    </citation>
    <scope>NUCLEOTIDE SEQUENCE</scope>
    <source>
        <strain evidence="6">MCCC M21534</strain>
    </source>
</reference>
<evidence type="ECO:0000256" key="3">
    <source>
        <dbReference type="ARBA" id="ARBA00022989"/>
    </source>
</evidence>
<evidence type="ECO:0000256" key="5">
    <source>
        <dbReference type="SAM" id="Phobius"/>
    </source>
</evidence>
<proteinExistence type="predicted"/>
<keyword evidence="4 5" id="KW-0472">Membrane</keyword>
<dbReference type="EMBL" id="JAKHSK010000003">
    <property type="protein sequence ID" value="MCL6217252.1"/>
    <property type="molecule type" value="Genomic_DNA"/>
</dbReference>
<evidence type="ECO:0000256" key="4">
    <source>
        <dbReference type="ARBA" id="ARBA00023136"/>
    </source>
</evidence>
<organism evidence="6 7">
    <name type="scientific">Zunongwangia pacifica</name>
    <dbReference type="NCBI Taxonomy" id="2911062"/>
    <lineage>
        <taxon>Bacteria</taxon>
        <taxon>Pseudomonadati</taxon>
        <taxon>Bacteroidota</taxon>
        <taxon>Flavobacteriia</taxon>
        <taxon>Flavobacteriales</taxon>
        <taxon>Flavobacteriaceae</taxon>
        <taxon>Zunongwangia</taxon>
    </lineage>
</organism>
<dbReference type="Proteomes" id="UP001139521">
    <property type="component" value="Unassembled WGS sequence"/>
</dbReference>